<dbReference type="SUPFAM" id="SSF55681">
    <property type="entry name" value="Class II aaRS and biotin synthetases"/>
    <property type="match status" value="1"/>
</dbReference>
<dbReference type="GO" id="GO:0004826">
    <property type="term" value="F:phenylalanine-tRNA ligase activity"/>
    <property type="evidence" value="ECO:0007669"/>
    <property type="project" value="UniProtKB-UniRule"/>
</dbReference>
<dbReference type="GO" id="GO:0006432">
    <property type="term" value="P:phenylalanyl-tRNA aminoacylation"/>
    <property type="evidence" value="ECO:0007669"/>
    <property type="project" value="UniProtKB-UniRule"/>
</dbReference>
<dbReference type="EMBL" id="JAHHHV010000064">
    <property type="protein sequence ID" value="MBW4465964.1"/>
    <property type="molecule type" value="Genomic_DNA"/>
</dbReference>
<evidence type="ECO:0000256" key="10">
    <source>
        <dbReference type="ARBA" id="ARBA00022842"/>
    </source>
</evidence>
<dbReference type="Gene3D" id="3.30.70.380">
    <property type="entry name" value="Ferrodoxin-fold anticodon-binding domain"/>
    <property type="match status" value="1"/>
</dbReference>
<comment type="cofactor">
    <cofactor evidence="15">
        <name>Mg(2+)</name>
        <dbReference type="ChEBI" id="CHEBI:18420"/>
    </cofactor>
    <text evidence="15">Binds 2 magnesium ions per tetramer.</text>
</comment>
<dbReference type="Pfam" id="PF03483">
    <property type="entry name" value="B3_4"/>
    <property type="match status" value="1"/>
</dbReference>
<dbReference type="GO" id="GO:0005524">
    <property type="term" value="F:ATP binding"/>
    <property type="evidence" value="ECO:0007669"/>
    <property type="project" value="UniProtKB-UniRule"/>
</dbReference>
<gene>
    <name evidence="15 20" type="primary">pheT</name>
    <name evidence="20" type="ORF">KME07_11065</name>
</gene>
<evidence type="ECO:0000313" key="20">
    <source>
        <dbReference type="EMBL" id="MBW4465964.1"/>
    </source>
</evidence>
<name>A0A951PAQ9_9CYAN</name>
<dbReference type="Gene3D" id="3.30.930.10">
    <property type="entry name" value="Bira Bifunctional Protein, Domain 2"/>
    <property type="match status" value="1"/>
</dbReference>
<dbReference type="SUPFAM" id="SSF46955">
    <property type="entry name" value="Putative DNA-binding domain"/>
    <property type="match status" value="1"/>
</dbReference>
<evidence type="ECO:0000313" key="21">
    <source>
        <dbReference type="Proteomes" id="UP000707356"/>
    </source>
</evidence>
<evidence type="ECO:0000256" key="8">
    <source>
        <dbReference type="ARBA" id="ARBA00022741"/>
    </source>
</evidence>
<feature type="binding site" evidence="15">
    <location>
        <position position="491"/>
    </location>
    <ligand>
        <name>Mg(2+)</name>
        <dbReference type="ChEBI" id="CHEBI:18420"/>
        <note>shared with alpha subunit</note>
    </ligand>
</feature>
<dbReference type="InterPro" id="IPR033714">
    <property type="entry name" value="tRNA_bind_bactPheRS"/>
</dbReference>
<dbReference type="Gene3D" id="2.40.50.140">
    <property type="entry name" value="Nucleic acid-binding proteins"/>
    <property type="match status" value="1"/>
</dbReference>
<dbReference type="Pfam" id="PF01588">
    <property type="entry name" value="tRNA_bind"/>
    <property type="match status" value="1"/>
</dbReference>
<comment type="subcellular location">
    <subcellularLocation>
        <location evidence="1 15">Cytoplasm</location>
    </subcellularLocation>
</comment>
<comment type="catalytic activity">
    <reaction evidence="14 15">
        <text>tRNA(Phe) + L-phenylalanine + ATP = L-phenylalanyl-tRNA(Phe) + AMP + diphosphate + H(+)</text>
        <dbReference type="Rhea" id="RHEA:19413"/>
        <dbReference type="Rhea" id="RHEA-COMP:9668"/>
        <dbReference type="Rhea" id="RHEA-COMP:9699"/>
        <dbReference type="ChEBI" id="CHEBI:15378"/>
        <dbReference type="ChEBI" id="CHEBI:30616"/>
        <dbReference type="ChEBI" id="CHEBI:33019"/>
        <dbReference type="ChEBI" id="CHEBI:58095"/>
        <dbReference type="ChEBI" id="CHEBI:78442"/>
        <dbReference type="ChEBI" id="CHEBI:78531"/>
        <dbReference type="ChEBI" id="CHEBI:456215"/>
        <dbReference type="EC" id="6.1.1.20"/>
    </reaction>
</comment>
<dbReference type="Gene3D" id="3.30.56.10">
    <property type="match status" value="2"/>
</dbReference>
<dbReference type="FunFam" id="2.40.50.140:FF:000045">
    <property type="entry name" value="Phenylalanine--tRNA ligase beta subunit"/>
    <property type="match status" value="1"/>
</dbReference>
<dbReference type="InterPro" id="IPR002547">
    <property type="entry name" value="tRNA-bd_dom"/>
</dbReference>
<evidence type="ECO:0000256" key="2">
    <source>
        <dbReference type="ARBA" id="ARBA00008653"/>
    </source>
</evidence>
<dbReference type="SMART" id="SM00873">
    <property type="entry name" value="B3_4"/>
    <property type="match status" value="1"/>
</dbReference>
<keyword evidence="12 15" id="KW-0648">Protein biosynthesis</keyword>
<dbReference type="Pfam" id="PF03484">
    <property type="entry name" value="B5"/>
    <property type="match status" value="1"/>
</dbReference>
<keyword evidence="4 15" id="KW-0963">Cytoplasm</keyword>
<dbReference type="PROSITE" id="PS50886">
    <property type="entry name" value="TRBD"/>
    <property type="match status" value="1"/>
</dbReference>
<dbReference type="InterPro" id="IPR045060">
    <property type="entry name" value="Phe-tRNA-ligase_IIc_bsu"/>
</dbReference>
<dbReference type="InterPro" id="IPR005146">
    <property type="entry name" value="B3/B4_tRNA-bd"/>
</dbReference>
<evidence type="ECO:0000256" key="15">
    <source>
        <dbReference type="HAMAP-Rule" id="MF_00283"/>
    </source>
</evidence>
<dbReference type="Pfam" id="PF17759">
    <property type="entry name" value="tRNA_synthFbeta"/>
    <property type="match status" value="1"/>
</dbReference>
<dbReference type="NCBIfam" id="TIGR00472">
    <property type="entry name" value="pheT_bact"/>
    <property type="match status" value="1"/>
</dbReference>
<dbReference type="CDD" id="cd02796">
    <property type="entry name" value="tRNA_bind_bactPheRS"/>
    <property type="match status" value="1"/>
</dbReference>
<dbReference type="SMART" id="SM00896">
    <property type="entry name" value="FDX-ACB"/>
    <property type="match status" value="1"/>
</dbReference>
<dbReference type="InterPro" id="IPR009061">
    <property type="entry name" value="DNA-bd_dom_put_sf"/>
</dbReference>
<dbReference type="GO" id="GO:0000049">
    <property type="term" value="F:tRNA binding"/>
    <property type="evidence" value="ECO:0007669"/>
    <property type="project" value="UniProtKB-UniRule"/>
</dbReference>
<evidence type="ECO:0000256" key="7">
    <source>
        <dbReference type="ARBA" id="ARBA00022723"/>
    </source>
</evidence>
<evidence type="ECO:0000256" key="5">
    <source>
        <dbReference type="ARBA" id="ARBA00022555"/>
    </source>
</evidence>
<dbReference type="NCBIfam" id="NF045760">
    <property type="entry name" value="YtpR"/>
    <property type="match status" value="1"/>
</dbReference>
<feature type="binding site" evidence="15">
    <location>
        <position position="500"/>
    </location>
    <ligand>
        <name>Mg(2+)</name>
        <dbReference type="ChEBI" id="CHEBI:18420"/>
        <note>shared with alpha subunit</note>
    </ligand>
</feature>
<comment type="caution">
    <text evidence="20">The sequence shown here is derived from an EMBL/GenBank/DDBJ whole genome shotgun (WGS) entry which is preliminary data.</text>
</comment>
<evidence type="ECO:0000256" key="14">
    <source>
        <dbReference type="ARBA" id="ARBA00049255"/>
    </source>
</evidence>
<dbReference type="PROSITE" id="PS51483">
    <property type="entry name" value="B5"/>
    <property type="match status" value="1"/>
</dbReference>
<dbReference type="Proteomes" id="UP000707356">
    <property type="component" value="Unassembled WGS sequence"/>
</dbReference>
<dbReference type="Pfam" id="PF03147">
    <property type="entry name" value="FDX-ACB"/>
    <property type="match status" value="1"/>
</dbReference>
<dbReference type="InterPro" id="IPR045864">
    <property type="entry name" value="aa-tRNA-synth_II/BPL/LPL"/>
</dbReference>
<evidence type="ECO:0000256" key="1">
    <source>
        <dbReference type="ARBA" id="ARBA00004496"/>
    </source>
</evidence>
<dbReference type="AlphaFoldDB" id="A0A951PAQ9"/>
<dbReference type="PROSITE" id="PS51447">
    <property type="entry name" value="FDX_ACB"/>
    <property type="match status" value="1"/>
</dbReference>
<comment type="similarity">
    <text evidence="2 15">Belongs to the phenylalanyl-tRNA synthetase beta subunit family. Type 1 subfamily.</text>
</comment>
<reference evidence="20" key="2">
    <citation type="journal article" date="2022" name="Microbiol. Resour. Announc.">
        <title>Metagenome Sequencing to Explore Phylogenomics of Terrestrial Cyanobacteria.</title>
        <authorList>
            <person name="Ward R.D."/>
            <person name="Stajich J.E."/>
            <person name="Johansen J.R."/>
            <person name="Huntemann M."/>
            <person name="Clum A."/>
            <person name="Foster B."/>
            <person name="Foster B."/>
            <person name="Roux S."/>
            <person name="Palaniappan K."/>
            <person name="Varghese N."/>
            <person name="Mukherjee S."/>
            <person name="Reddy T.B.K."/>
            <person name="Daum C."/>
            <person name="Copeland A."/>
            <person name="Chen I.A."/>
            <person name="Ivanova N.N."/>
            <person name="Kyrpides N.C."/>
            <person name="Shapiro N."/>
            <person name="Eloe-Fadrosh E.A."/>
            <person name="Pietrasiak N."/>
        </authorList>
    </citation>
    <scope>NUCLEOTIDE SEQUENCE</scope>
    <source>
        <strain evidence="20">GSE-TBD4-15B</strain>
    </source>
</reference>
<keyword evidence="10 15" id="KW-0460">Magnesium</keyword>
<dbReference type="InterPro" id="IPR005121">
    <property type="entry name" value="Fdx_antiC-bd"/>
</dbReference>
<evidence type="ECO:0000256" key="9">
    <source>
        <dbReference type="ARBA" id="ARBA00022840"/>
    </source>
</evidence>
<dbReference type="SUPFAM" id="SSF50249">
    <property type="entry name" value="Nucleic acid-binding proteins"/>
    <property type="match status" value="1"/>
</dbReference>
<evidence type="ECO:0000256" key="6">
    <source>
        <dbReference type="ARBA" id="ARBA00022598"/>
    </source>
</evidence>
<dbReference type="InterPro" id="IPR012340">
    <property type="entry name" value="NA-bd_OB-fold"/>
</dbReference>
<dbReference type="SUPFAM" id="SSF54991">
    <property type="entry name" value="Anticodon-binding domain of PheRS"/>
    <property type="match status" value="1"/>
</dbReference>
<dbReference type="InterPro" id="IPR004532">
    <property type="entry name" value="Phe-tRNA-ligase_IIc_bsu_bact"/>
</dbReference>
<reference evidence="20" key="1">
    <citation type="submission" date="2021-05" db="EMBL/GenBank/DDBJ databases">
        <authorList>
            <person name="Pietrasiak N."/>
            <person name="Ward R."/>
            <person name="Stajich J.E."/>
            <person name="Kurbessoian T."/>
        </authorList>
    </citation>
    <scope>NUCLEOTIDE SEQUENCE</scope>
    <source>
        <strain evidence="20">GSE-TBD4-15B</strain>
    </source>
</reference>
<comment type="subunit">
    <text evidence="3 15">Tetramer of two alpha and two beta subunits.</text>
</comment>
<dbReference type="InterPro" id="IPR041616">
    <property type="entry name" value="PheRS_beta_core"/>
</dbReference>
<dbReference type="EC" id="6.1.1.20" evidence="15"/>
<dbReference type="GO" id="GO:0000287">
    <property type="term" value="F:magnesium ion binding"/>
    <property type="evidence" value="ECO:0007669"/>
    <property type="project" value="UniProtKB-UniRule"/>
</dbReference>
<keyword evidence="5 16" id="KW-0820">tRNA-binding</keyword>
<evidence type="ECO:0000259" key="19">
    <source>
        <dbReference type="PROSITE" id="PS51483"/>
    </source>
</evidence>
<proteinExistence type="inferred from homology"/>
<dbReference type="HAMAP" id="MF_00283">
    <property type="entry name" value="Phe_tRNA_synth_beta1"/>
    <property type="match status" value="1"/>
</dbReference>
<feature type="binding site" evidence="15">
    <location>
        <position position="501"/>
    </location>
    <ligand>
        <name>Mg(2+)</name>
        <dbReference type="ChEBI" id="CHEBI:18420"/>
        <note>shared with alpha subunit</note>
    </ligand>
</feature>
<dbReference type="PANTHER" id="PTHR10947">
    <property type="entry name" value="PHENYLALANYL-TRNA SYNTHETASE BETA CHAIN AND LEUCINE-RICH REPEAT-CONTAINING PROTEIN 47"/>
    <property type="match status" value="1"/>
</dbReference>
<protein>
    <recommendedName>
        <fullName evidence="15">Phenylalanine--tRNA ligase beta subunit</fullName>
        <ecNumber evidence="15">6.1.1.20</ecNumber>
    </recommendedName>
    <alternativeName>
        <fullName evidence="15">Phenylalanyl-tRNA synthetase beta subunit</fullName>
        <shortName evidence="15">PheRS</shortName>
    </alternativeName>
</protein>
<dbReference type="Gene3D" id="3.50.40.10">
    <property type="entry name" value="Phenylalanyl-trna Synthetase, Chain B, domain 3"/>
    <property type="match status" value="1"/>
</dbReference>
<dbReference type="SMART" id="SM00874">
    <property type="entry name" value="B5"/>
    <property type="match status" value="1"/>
</dbReference>
<keyword evidence="9 15" id="KW-0067">ATP-binding</keyword>
<sequence length="828" mass="91507">MRISLNWLKDLVDITLTPEALAEALTMAGFEVEEIEDRRSWADGVVIGKVLSCEKHPNADKLSLCTVDIGTEQPASIICGAANVRADIFVAVATLGTYLPKIDLKIKPRKLRDVPSEGMICSLTEVGLAKDSEGIHIFEQPDLQPGSDARPYLGLDDVILDLTSTANRADALSMVGIAREVAAITGVQLHLPEIPELTAESSDALSVKIEQGSSSYRATLIAVQLAPSPDWLQRRLVAAGSRPINNIVDVTNYIMLEWGQPLHAFDYDRLQAVAGIAADKPLNIGVRQARSGEKLTTLDGQQRSLQDLALLITANDQPVALAGVMGGESTEVHAASQTILLEAAVFDPAAIRRSARAQGMRTEASARYERGVNPAELMLANRRAVDLLQQLAEGQVIAQAAELRTQPTERQIQLRLERVNQVLGPVLGAEMKAELGRPEASSRSERELTAEDMTELKPADVERTLRALGCEVTALQPDVWNVTVPPYRYRDLEREIDLIEEVARLYGYNNFCDTLPSKTEAGFLPDEQLAIRQIHAALRAAGLTEVIHYTLGKPDLDSQVVLANPLFAEYSALRIELISGLVDAFQRNLEQGNGALNAFEIGRVFWRDEVGLAEEDRVAGILGGDPRQGRWVTGGRPEPLTWYEAKGCLESLFLRLGLAVEYQPDRRNPMLHPGRTASLWLNGDRLGTFGQLHPQLRQQRDLPDELYSFELSLDTLLDHMLQEERLVPIFQPYSSYPASDRDIAFFAPVKFSVAEIERAIRQAAGALLGSVELFDEYRGSNVPDHQRSLAFRLLYRASDRTLTEAEIEPIHQQVREALEERFQAVLRS</sequence>
<dbReference type="PANTHER" id="PTHR10947:SF0">
    <property type="entry name" value="PHENYLALANINE--TRNA LIGASE BETA SUBUNIT"/>
    <property type="match status" value="1"/>
</dbReference>
<dbReference type="InterPro" id="IPR036690">
    <property type="entry name" value="Fdx_antiC-bd_sf"/>
</dbReference>
<keyword evidence="6 15" id="KW-0436">Ligase</keyword>
<dbReference type="InterPro" id="IPR020825">
    <property type="entry name" value="Phe-tRNA_synthase-like_B3/B4"/>
</dbReference>
<evidence type="ECO:0000256" key="3">
    <source>
        <dbReference type="ARBA" id="ARBA00011209"/>
    </source>
</evidence>
<dbReference type="InterPro" id="IPR005147">
    <property type="entry name" value="tRNA_synthase_B5-dom"/>
</dbReference>
<dbReference type="CDD" id="cd00769">
    <property type="entry name" value="PheRS_beta_core"/>
    <property type="match status" value="1"/>
</dbReference>
<keyword evidence="13 15" id="KW-0030">Aminoacyl-tRNA synthetase</keyword>
<dbReference type="FunFam" id="3.30.70.380:FF:000001">
    <property type="entry name" value="Phenylalanine--tRNA ligase beta subunit"/>
    <property type="match status" value="1"/>
</dbReference>
<evidence type="ECO:0000256" key="11">
    <source>
        <dbReference type="ARBA" id="ARBA00022884"/>
    </source>
</evidence>
<dbReference type="GO" id="GO:0009328">
    <property type="term" value="C:phenylalanine-tRNA ligase complex"/>
    <property type="evidence" value="ECO:0007669"/>
    <property type="project" value="TreeGrafter"/>
</dbReference>
<evidence type="ECO:0000259" key="18">
    <source>
        <dbReference type="PROSITE" id="PS51447"/>
    </source>
</evidence>
<keyword evidence="7 15" id="KW-0479">Metal-binding</keyword>
<feature type="domain" description="FDX-ACB" evidence="18">
    <location>
        <begin position="734"/>
        <end position="827"/>
    </location>
</feature>
<accession>A0A951PAQ9</accession>
<keyword evidence="8 15" id="KW-0547">Nucleotide-binding</keyword>
<feature type="binding site" evidence="15">
    <location>
        <position position="497"/>
    </location>
    <ligand>
        <name>Mg(2+)</name>
        <dbReference type="ChEBI" id="CHEBI:18420"/>
        <note>shared with alpha subunit</note>
    </ligand>
</feature>
<keyword evidence="11 16" id="KW-0694">RNA-binding</keyword>
<feature type="domain" description="B5" evidence="19">
    <location>
        <begin position="407"/>
        <end position="513"/>
    </location>
</feature>
<evidence type="ECO:0000256" key="12">
    <source>
        <dbReference type="ARBA" id="ARBA00022917"/>
    </source>
</evidence>
<evidence type="ECO:0000256" key="13">
    <source>
        <dbReference type="ARBA" id="ARBA00023146"/>
    </source>
</evidence>
<evidence type="ECO:0000256" key="4">
    <source>
        <dbReference type="ARBA" id="ARBA00022490"/>
    </source>
</evidence>
<feature type="domain" description="TRNA-binding" evidence="17">
    <location>
        <begin position="39"/>
        <end position="150"/>
    </location>
</feature>
<evidence type="ECO:0000259" key="17">
    <source>
        <dbReference type="PROSITE" id="PS50886"/>
    </source>
</evidence>
<evidence type="ECO:0000256" key="16">
    <source>
        <dbReference type="PROSITE-ProRule" id="PRU00209"/>
    </source>
</evidence>
<dbReference type="SUPFAM" id="SSF56037">
    <property type="entry name" value="PheT/TilS domain"/>
    <property type="match status" value="1"/>
</dbReference>
<organism evidence="20 21">
    <name type="scientific">Pegethrix bostrychoides GSE-TBD4-15B</name>
    <dbReference type="NCBI Taxonomy" id="2839662"/>
    <lineage>
        <taxon>Bacteria</taxon>
        <taxon>Bacillati</taxon>
        <taxon>Cyanobacteriota</taxon>
        <taxon>Cyanophyceae</taxon>
        <taxon>Oculatellales</taxon>
        <taxon>Oculatellaceae</taxon>
        <taxon>Pegethrix</taxon>
    </lineage>
</organism>